<sequence>MVNNSAHNVKIPERVHIAPVGFEIDRVVLPFLEMKGERIHLIVRKERNARGDQCVEGIIQDLKRHSKPFELHKIDLDLFKIIYVCRQVIEEELKSKNHVFVNISSGGSIQAVASHFATLTFRDGVSAYYAYPASYVEKVDPARPQASSGISRIEVIPHYSIELPDDGELAFLKIVAEARIPSKRAILEECRRRGIISPEGKSKPYGHVVLENKFVKPLESSGLLVVVDKGRRSRISLTEKGLNTLHLSGWFGEGRRN</sequence>
<evidence type="ECO:0000259" key="2">
    <source>
        <dbReference type="Pfam" id="PF22665"/>
    </source>
</evidence>
<dbReference type="InterPro" id="IPR054162">
    <property type="entry name" value="DUF6293_C"/>
</dbReference>
<accession>A0A7C3IWF1</accession>
<dbReference type="InterPro" id="IPR046260">
    <property type="entry name" value="HFX_2341-like_N"/>
</dbReference>
<gene>
    <name evidence="3" type="ORF">ENS19_00435</name>
</gene>
<evidence type="ECO:0000259" key="1">
    <source>
        <dbReference type="Pfam" id="PF19810"/>
    </source>
</evidence>
<protein>
    <submittedName>
        <fullName evidence="3">Uncharacterized protein</fullName>
    </submittedName>
</protein>
<dbReference type="AlphaFoldDB" id="A0A7C3IWF1"/>
<reference evidence="3" key="1">
    <citation type="journal article" date="2020" name="mSystems">
        <title>Genome- and Community-Level Interaction Insights into Carbon Utilization and Element Cycling Functions of Hydrothermarchaeota in Hydrothermal Sediment.</title>
        <authorList>
            <person name="Zhou Z."/>
            <person name="Liu Y."/>
            <person name="Xu W."/>
            <person name="Pan J."/>
            <person name="Luo Z.H."/>
            <person name="Li M."/>
        </authorList>
    </citation>
    <scope>NUCLEOTIDE SEQUENCE [LARGE SCALE GENOMIC DNA]</scope>
    <source>
        <strain evidence="3">SpSt-468</strain>
    </source>
</reference>
<dbReference type="Pfam" id="PF22665">
    <property type="entry name" value="WHD_DUF6293"/>
    <property type="match status" value="1"/>
</dbReference>
<dbReference type="Pfam" id="PF19810">
    <property type="entry name" value="HFX_2341_N"/>
    <property type="match status" value="1"/>
</dbReference>
<feature type="domain" description="DUF6293" evidence="2">
    <location>
        <begin position="156"/>
        <end position="247"/>
    </location>
</feature>
<feature type="domain" description="HFX-2341-like N-terminal" evidence="1">
    <location>
        <begin position="14"/>
        <end position="135"/>
    </location>
</feature>
<name>A0A7C3IWF1_9CREN</name>
<evidence type="ECO:0000313" key="3">
    <source>
        <dbReference type="EMBL" id="HFK19734.1"/>
    </source>
</evidence>
<organism evidence="3">
    <name type="scientific">Candidatus Methanomethylicus mesodigestus</name>
    <dbReference type="NCBI Taxonomy" id="1867258"/>
    <lineage>
        <taxon>Archaea</taxon>
        <taxon>Thermoproteota</taxon>
        <taxon>Methanosuratincolia</taxon>
        <taxon>Candidatus Methanomethylicales</taxon>
        <taxon>Candidatus Methanomethylicaceae</taxon>
        <taxon>Candidatus Methanomethylicus</taxon>
    </lineage>
</organism>
<comment type="caution">
    <text evidence="3">The sequence shown here is derived from an EMBL/GenBank/DDBJ whole genome shotgun (WGS) entry which is preliminary data.</text>
</comment>
<dbReference type="EMBL" id="DSTX01000001">
    <property type="protein sequence ID" value="HFK19734.1"/>
    <property type="molecule type" value="Genomic_DNA"/>
</dbReference>
<proteinExistence type="predicted"/>